<keyword evidence="7" id="KW-0119">Carbohydrate metabolism</keyword>
<keyword evidence="5" id="KW-0136">Cellulose degradation</keyword>
<comment type="similarity">
    <text evidence="2">Belongs to the glycosyl hydrolase 8 (cellulase D) family.</text>
</comment>
<comment type="caution">
    <text evidence="8">The sequence shown here is derived from an EMBL/GenBank/DDBJ whole genome shotgun (WGS) entry which is preliminary data.</text>
</comment>
<dbReference type="Pfam" id="PF01270">
    <property type="entry name" value="Glyco_hydro_8"/>
    <property type="match status" value="1"/>
</dbReference>
<dbReference type="EMBL" id="JABEQK010000007">
    <property type="protein sequence ID" value="MBB2205535.1"/>
    <property type="molecule type" value="Genomic_DNA"/>
</dbReference>
<dbReference type="PRINTS" id="PR00735">
    <property type="entry name" value="GLHYDRLASE8"/>
</dbReference>
<dbReference type="InterPro" id="IPR002037">
    <property type="entry name" value="Glyco_hydro_8"/>
</dbReference>
<dbReference type="Gene3D" id="1.50.10.10">
    <property type="match status" value="1"/>
</dbReference>
<sequence>MTHLLARRGLFHATAGGLCLSALGPNALGGRAMAATPADWSLYRQRYVRADGRVVDTGNGGASHSEGQGYGLLFAQAFNDQPMFDTMAAWTCKVLKRNEDALHAWHYLPGSMPHVPDHNNATDGDLLIALALTLAGRKWNRPDLTDAARAIYAALRGRIVAAIGGRKVLLPGLYGFSTPDAATVNLSYYVMPSLMAAAELDDRETWLRVIRDGLALIHQAGFGRWNLPPDWIQVAAAGGAVSIARPQPPRFSFDAVRVPLYLQWAGLLDPGLRVVFRTYWNAWGAGTMPAWVNLRNGERSPYNAPPGFYAVGIASGLLNMPGTATVDFPAMAASPDYYSASLTMLSSLVLDGMASEIVQHDGGMF</sequence>
<dbReference type="GO" id="GO:0030245">
    <property type="term" value="P:cellulose catabolic process"/>
    <property type="evidence" value="ECO:0007669"/>
    <property type="project" value="UniProtKB-KW"/>
</dbReference>
<dbReference type="SUPFAM" id="SSF48208">
    <property type="entry name" value="Six-hairpin glycosidases"/>
    <property type="match status" value="1"/>
</dbReference>
<keyword evidence="4" id="KW-0378">Hydrolase</keyword>
<dbReference type="RefSeq" id="WP_182950054.1">
    <property type="nucleotide sequence ID" value="NZ_JABEQK010000007.1"/>
</dbReference>
<comment type="catalytic activity">
    <reaction evidence="1">
        <text>Endohydrolysis of (1-&gt;4)-beta-D-glucosidic linkages in cellulose, lichenin and cereal beta-D-glucans.</text>
        <dbReference type="EC" id="3.2.1.4"/>
    </reaction>
</comment>
<evidence type="ECO:0000256" key="6">
    <source>
        <dbReference type="ARBA" id="ARBA00023295"/>
    </source>
</evidence>
<evidence type="ECO:0000256" key="4">
    <source>
        <dbReference type="ARBA" id="ARBA00022801"/>
    </source>
</evidence>
<keyword evidence="6" id="KW-0326">Glycosidase</keyword>
<reference evidence="8 9" key="1">
    <citation type="submission" date="2020-04" db="EMBL/GenBank/DDBJ databases">
        <title>Description of novel Gluconacetobacter.</title>
        <authorList>
            <person name="Sombolestani A."/>
        </authorList>
    </citation>
    <scope>NUCLEOTIDE SEQUENCE [LARGE SCALE GENOMIC DNA]</scope>
    <source>
        <strain evidence="8 9">LMG 27800</strain>
    </source>
</reference>
<evidence type="ECO:0000256" key="3">
    <source>
        <dbReference type="ARBA" id="ARBA00012601"/>
    </source>
</evidence>
<gene>
    <name evidence="8" type="ORF">HLH27_10960</name>
</gene>
<dbReference type="EC" id="3.2.1.4" evidence="3"/>
<organism evidence="8 9">
    <name type="scientific">Gluconacetobacter takamatsuzukensis</name>
    <dbReference type="NCBI Taxonomy" id="1286190"/>
    <lineage>
        <taxon>Bacteria</taxon>
        <taxon>Pseudomonadati</taxon>
        <taxon>Pseudomonadota</taxon>
        <taxon>Alphaproteobacteria</taxon>
        <taxon>Acetobacterales</taxon>
        <taxon>Acetobacteraceae</taxon>
        <taxon>Gluconacetobacter</taxon>
    </lineage>
</organism>
<protein>
    <recommendedName>
        <fullName evidence="3">cellulase</fullName>
        <ecNumber evidence="3">3.2.1.4</ecNumber>
    </recommendedName>
</protein>
<evidence type="ECO:0000256" key="7">
    <source>
        <dbReference type="ARBA" id="ARBA00023326"/>
    </source>
</evidence>
<accession>A0A7W4KES5</accession>
<evidence type="ECO:0000256" key="5">
    <source>
        <dbReference type="ARBA" id="ARBA00023001"/>
    </source>
</evidence>
<keyword evidence="7" id="KW-0624">Polysaccharide degradation</keyword>
<dbReference type="AlphaFoldDB" id="A0A7W4KES5"/>
<keyword evidence="9" id="KW-1185">Reference proteome</keyword>
<evidence type="ECO:0000256" key="2">
    <source>
        <dbReference type="ARBA" id="ARBA00009209"/>
    </source>
</evidence>
<dbReference type="InterPro" id="IPR008928">
    <property type="entry name" value="6-hairpin_glycosidase_sf"/>
</dbReference>
<dbReference type="InterPro" id="IPR006311">
    <property type="entry name" value="TAT_signal"/>
</dbReference>
<evidence type="ECO:0000313" key="8">
    <source>
        <dbReference type="EMBL" id="MBB2205535.1"/>
    </source>
</evidence>
<evidence type="ECO:0000256" key="1">
    <source>
        <dbReference type="ARBA" id="ARBA00000966"/>
    </source>
</evidence>
<proteinExistence type="inferred from homology"/>
<dbReference type="PROSITE" id="PS51318">
    <property type="entry name" value="TAT"/>
    <property type="match status" value="1"/>
</dbReference>
<evidence type="ECO:0000313" key="9">
    <source>
        <dbReference type="Proteomes" id="UP000540556"/>
    </source>
</evidence>
<name>A0A7W4KES5_9PROT</name>
<dbReference type="InterPro" id="IPR012341">
    <property type="entry name" value="6hp_glycosidase-like_sf"/>
</dbReference>
<dbReference type="Proteomes" id="UP000540556">
    <property type="component" value="Unassembled WGS sequence"/>
</dbReference>
<dbReference type="GO" id="GO:0008810">
    <property type="term" value="F:cellulase activity"/>
    <property type="evidence" value="ECO:0007669"/>
    <property type="project" value="UniProtKB-EC"/>
</dbReference>